<dbReference type="InterPro" id="IPR027417">
    <property type="entry name" value="P-loop_NTPase"/>
</dbReference>
<evidence type="ECO:0000259" key="11">
    <source>
        <dbReference type="PROSITE" id="PS50936"/>
    </source>
</evidence>
<keyword evidence="2 10" id="KW-0690">Ribosome biogenesis</keyword>
<dbReference type="InterPro" id="IPR004881">
    <property type="entry name" value="Ribosome_biogen_GTPase_RsgA"/>
</dbReference>
<name>A0ABU4FRR9_9ACTN</name>
<dbReference type="HAMAP" id="MF_01820">
    <property type="entry name" value="GTPase_RsgA"/>
    <property type="match status" value="1"/>
</dbReference>
<feature type="domain" description="CP-type G" evidence="12">
    <location>
        <begin position="104"/>
        <end position="263"/>
    </location>
</feature>
<comment type="subunit">
    <text evidence="10">Monomer. Associates with 30S ribosomal subunit, binds 16S rRNA.</text>
</comment>
<feature type="binding site" evidence="10">
    <location>
        <begin position="205"/>
        <end position="213"/>
    </location>
    <ligand>
        <name>GTP</name>
        <dbReference type="ChEBI" id="CHEBI:37565"/>
    </ligand>
</feature>
<evidence type="ECO:0000313" key="13">
    <source>
        <dbReference type="EMBL" id="MDV7221945.1"/>
    </source>
</evidence>
<feature type="binding site" evidence="10">
    <location>
        <position position="291"/>
    </location>
    <ligand>
        <name>Zn(2+)</name>
        <dbReference type="ChEBI" id="CHEBI:29105"/>
    </ligand>
</feature>
<evidence type="ECO:0000256" key="5">
    <source>
        <dbReference type="ARBA" id="ARBA00022741"/>
    </source>
</evidence>
<feature type="binding site" evidence="10">
    <location>
        <position position="286"/>
    </location>
    <ligand>
        <name>Zn(2+)</name>
        <dbReference type="ChEBI" id="CHEBI:29105"/>
    </ligand>
</feature>
<evidence type="ECO:0000256" key="2">
    <source>
        <dbReference type="ARBA" id="ARBA00022517"/>
    </source>
</evidence>
<accession>A0ABU4FRR9</accession>
<protein>
    <recommendedName>
        <fullName evidence="10">Small ribosomal subunit biogenesis GTPase RsgA</fullName>
        <ecNumber evidence="10">3.6.1.-</ecNumber>
    </recommendedName>
</protein>
<dbReference type="PANTHER" id="PTHR32120:SF10">
    <property type="entry name" value="SMALL RIBOSOMAL SUBUNIT BIOGENESIS GTPASE RSGA"/>
    <property type="match status" value="1"/>
</dbReference>
<dbReference type="InterPro" id="IPR030378">
    <property type="entry name" value="G_CP_dom"/>
</dbReference>
<keyword evidence="7 10" id="KW-0862">Zinc</keyword>
<dbReference type="InterPro" id="IPR010914">
    <property type="entry name" value="RsgA_GTPase_dom"/>
</dbReference>
<keyword evidence="8 10" id="KW-0694">RNA-binding</keyword>
<organism evidence="13 14">
    <name type="scientific">Streptomyces prunicolor</name>
    <dbReference type="NCBI Taxonomy" id="67348"/>
    <lineage>
        <taxon>Bacteria</taxon>
        <taxon>Bacillati</taxon>
        <taxon>Actinomycetota</taxon>
        <taxon>Actinomycetes</taxon>
        <taxon>Kitasatosporales</taxon>
        <taxon>Streptomycetaceae</taxon>
        <taxon>Streptomyces</taxon>
    </lineage>
</organism>
<dbReference type="EC" id="3.6.1.-" evidence="10"/>
<dbReference type="SUPFAM" id="SSF52540">
    <property type="entry name" value="P-loop containing nucleoside triphosphate hydrolases"/>
    <property type="match status" value="1"/>
</dbReference>
<evidence type="ECO:0000259" key="12">
    <source>
        <dbReference type="PROSITE" id="PS51721"/>
    </source>
</evidence>
<sequence length="363" mass="38675">MTSTSAFLALARYGWDDAWADEFARYDDEGLLAGRVIRVDRGQCDVVTADGTLRADTAFVTPNDPMRVVCTGDWVAVEPAGNPRYVRTYLPRRTAFVRSTSSKRAEGQILAANVDHAIVAVPLTGDLDLGRIERFLALAWESGAQPVVVLTKADLVPDAVTLSYLVKDVETTAPGVPVLTVSAATGEGIDVLAAVAAGGTSVLLGQSGAGKSTLANALIGEDAMEVQATRDVDGKGRHTTTTRNLLALPGGGVLIDTPGLRGVGLWDAQTGVGQVFAEIEELAGQCRFQDCAHVAEPGCAVLAAVDSGDLSERRLDSYRKLMRENQWIVAKTDARARAELRRDWKRKGAEGKAAMEAKRGRWA</sequence>
<dbReference type="RefSeq" id="WP_317774954.1">
    <property type="nucleotide sequence ID" value="NZ_JAWMAJ010000198.1"/>
</dbReference>
<evidence type="ECO:0000256" key="3">
    <source>
        <dbReference type="ARBA" id="ARBA00022723"/>
    </source>
</evidence>
<dbReference type="NCBIfam" id="TIGR00157">
    <property type="entry name" value="ribosome small subunit-dependent GTPase A"/>
    <property type="match status" value="1"/>
</dbReference>
<proteinExistence type="inferred from homology"/>
<dbReference type="Proteomes" id="UP001187346">
    <property type="component" value="Unassembled WGS sequence"/>
</dbReference>
<feature type="binding site" evidence="10">
    <location>
        <position position="299"/>
    </location>
    <ligand>
        <name>Zn(2+)</name>
        <dbReference type="ChEBI" id="CHEBI:29105"/>
    </ligand>
</feature>
<comment type="function">
    <text evidence="10">One of several proteins that assist in the late maturation steps of the functional core of the 30S ribosomal subunit. Helps release RbfA from mature subunits. May play a role in the assembly of ribosomal proteins into the subunit. Circularly permuted GTPase that catalyzes slow GTP hydrolysis, GTPase activity is stimulated by the 30S ribosomal subunit.</text>
</comment>
<keyword evidence="1 10" id="KW-0963">Cytoplasm</keyword>
<evidence type="ECO:0000256" key="8">
    <source>
        <dbReference type="ARBA" id="ARBA00022884"/>
    </source>
</evidence>
<feature type="binding site" evidence="10">
    <location>
        <begin position="151"/>
        <end position="154"/>
    </location>
    <ligand>
        <name>GTP</name>
        <dbReference type="ChEBI" id="CHEBI:37565"/>
    </ligand>
</feature>
<keyword evidence="14" id="KW-1185">Reference proteome</keyword>
<feature type="binding site" evidence="10">
    <location>
        <position position="293"/>
    </location>
    <ligand>
        <name>Zn(2+)</name>
        <dbReference type="ChEBI" id="CHEBI:29105"/>
    </ligand>
</feature>
<keyword evidence="6 10" id="KW-0378">Hydrolase</keyword>
<evidence type="ECO:0000313" key="14">
    <source>
        <dbReference type="Proteomes" id="UP001187346"/>
    </source>
</evidence>
<dbReference type="EMBL" id="JAWMAJ010000198">
    <property type="protein sequence ID" value="MDV7221945.1"/>
    <property type="molecule type" value="Genomic_DNA"/>
</dbReference>
<keyword evidence="3 10" id="KW-0479">Metal-binding</keyword>
<dbReference type="Gene3D" id="3.40.50.300">
    <property type="entry name" value="P-loop containing nucleotide triphosphate hydrolases"/>
    <property type="match status" value="1"/>
</dbReference>
<comment type="subcellular location">
    <subcellularLocation>
        <location evidence="10">Cytoplasm</location>
    </subcellularLocation>
</comment>
<evidence type="ECO:0000256" key="4">
    <source>
        <dbReference type="ARBA" id="ARBA00022730"/>
    </source>
</evidence>
<dbReference type="Pfam" id="PF03193">
    <property type="entry name" value="RsgA_GTPase"/>
    <property type="match status" value="1"/>
</dbReference>
<dbReference type="PROSITE" id="PS50936">
    <property type="entry name" value="ENGC_GTPASE"/>
    <property type="match status" value="1"/>
</dbReference>
<evidence type="ECO:0000256" key="10">
    <source>
        <dbReference type="HAMAP-Rule" id="MF_01820"/>
    </source>
</evidence>
<dbReference type="Gene3D" id="1.10.40.50">
    <property type="entry name" value="Probable gtpase engc, domain 3"/>
    <property type="match status" value="1"/>
</dbReference>
<evidence type="ECO:0000256" key="1">
    <source>
        <dbReference type="ARBA" id="ARBA00022490"/>
    </source>
</evidence>
<evidence type="ECO:0000256" key="9">
    <source>
        <dbReference type="ARBA" id="ARBA00023134"/>
    </source>
</evidence>
<dbReference type="PROSITE" id="PS51721">
    <property type="entry name" value="G_CP"/>
    <property type="match status" value="1"/>
</dbReference>
<comment type="cofactor">
    <cofactor evidence="10">
        <name>Zn(2+)</name>
        <dbReference type="ChEBI" id="CHEBI:29105"/>
    </cofactor>
    <text evidence="10">Binds 1 zinc ion per subunit.</text>
</comment>
<feature type="domain" description="EngC GTPase" evidence="11">
    <location>
        <begin position="112"/>
        <end position="261"/>
    </location>
</feature>
<comment type="caution">
    <text evidence="13">The sequence shown here is derived from an EMBL/GenBank/DDBJ whole genome shotgun (WGS) entry which is preliminary data.</text>
</comment>
<keyword evidence="9 10" id="KW-0342">GTP-binding</keyword>
<keyword evidence="5 10" id="KW-0547">Nucleotide-binding</keyword>
<comment type="similarity">
    <text evidence="10">Belongs to the TRAFAC class YlqF/YawG GTPase family. RsgA subfamily.</text>
</comment>
<gene>
    <name evidence="10 13" type="primary">rsgA</name>
    <name evidence="13" type="ORF">R5A26_39035</name>
</gene>
<evidence type="ECO:0000256" key="7">
    <source>
        <dbReference type="ARBA" id="ARBA00022833"/>
    </source>
</evidence>
<dbReference type="PANTHER" id="PTHR32120">
    <property type="entry name" value="SMALL RIBOSOMAL SUBUNIT BIOGENESIS GTPASE RSGA"/>
    <property type="match status" value="1"/>
</dbReference>
<evidence type="ECO:0000256" key="6">
    <source>
        <dbReference type="ARBA" id="ARBA00022801"/>
    </source>
</evidence>
<dbReference type="CDD" id="cd01854">
    <property type="entry name" value="YjeQ_EngC"/>
    <property type="match status" value="1"/>
</dbReference>
<reference evidence="13 14" key="1">
    <citation type="submission" date="2023-10" db="EMBL/GenBank/DDBJ databases">
        <title>Characterization of rhizosphere-enriched actinobacteria from wheat plants lab-grown on chernevaya soil.</title>
        <authorList>
            <person name="Tikhonova E.N."/>
            <person name="Konopkin A."/>
            <person name="Kravchenko I.K."/>
        </authorList>
    </citation>
    <scope>NUCLEOTIDE SEQUENCE [LARGE SCALE GENOMIC DNA]</scope>
    <source>
        <strain evidence="13 14">RR29</strain>
    </source>
</reference>
<keyword evidence="4 10" id="KW-0699">rRNA-binding</keyword>